<keyword evidence="10 12" id="KW-0472">Membrane</keyword>
<accession>A0A951UAR7</accession>
<keyword evidence="5 12" id="KW-0521">NADP</keyword>
<evidence type="ECO:0000256" key="10">
    <source>
        <dbReference type="ARBA" id="ARBA00023136"/>
    </source>
</evidence>
<organism evidence="16 17">
    <name type="scientific">Symplocastrum torsivum CPER-KK1</name>
    <dbReference type="NCBI Taxonomy" id="450513"/>
    <lineage>
        <taxon>Bacteria</taxon>
        <taxon>Bacillati</taxon>
        <taxon>Cyanobacteriota</taxon>
        <taxon>Cyanophyceae</taxon>
        <taxon>Oscillatoriophycideae</taxon>
        <taxon>Oscillatoriales</taxon>
        <taxon>Microcoleaceae</taxon>
        <taxon>Symplocastrum</taxon>
    </lineage>
</organism>
<dbReference type="GO" id="GO:0019684">
    <property type="term" value="P:photosynthesis, light reaction"/>
    <property type="evidence" value="ECO:0007669"/>
    <property type="project" value="UniProtKB-UniRule"/>
</dbReference>
<comment type="similarity">
    <text evidence="12">Belongs to the complex I subunit 2 family.</text>
</comment>
<dbReference type="GO" id="GO:0008137">
    <property type="term" value="F:NADH dehydrogenase (ubiquinone) activity"/>
    <property type="evidence" value="ECO:0007669"/>
    <property type="project" value="InterPro"/>
</dbReference>
<feature type="transmembrane region" description="Helical" evidence="12">
    <location>
        <begin position="42"/>
        <end position="62"/>
    </location>
</feature>
<reference evidence="16" key="2">
    <citation type="journal article" date="2022" name="Microbiol. Resour. Announc.">
        <title>Metagenome Sequencing to Explore Phylogenomics of Terrestrial Cyanobacteria.</title>
        <authorList>
            <person name="Ward R.D."/>
            <person name="Stajich J.E."/>
            <person name="Johansen J.R."/>
            <person name="Huntemann M."/>
            <person name="Clum A."/>
            <person name="Foster B."/>
            <person name="Foster B."/>
            <person name="Roux S."/>
            <person name="Palaniappan K."/>
            <person name="Varghese N."/>
            <person name="Mukherjee S."/>
            <person name="Reddy T.B.K."/>
            <person name="Daum C."/>
            <person name="Copeland A."/>
            <person name="Chen I.A."/>
            <person name="Ivanova N.N."/>
            <person name="Kyrpides N.C."/>
            <person name="Shapiro N."/>
            <person name="Eloe-Fadrosh E.A."/>
            <person name="Pietrasiak N."/>
        </authorList>
    </citation>
    <scope>NUCLEOTIDE SEQUENCE</scope>
    <source>
        <strain evidence="16">CPER-KK1</strain>
    </source>
</reference>
<keyword evidence="2 12" id="KW-0813">Transport</keyword>
<dbReference type="NCBIfam" id="NF002701">
    <property type="entry name" value="PRK02504.1"/>
    <property type="match status" value="1"/>
</dbReference>
<feature type="transmembrane region" description="Helical" evidence="12">
    <location>
        <begin position="306"/>
        <end position="324"/>
    </location>
</feature>
<keyword evidence="3 12" id="KW-0812">Transmembrane</keyword>
<gene>
    <name evidence="12" type="primary">ndhB</name>
    <name evidence="16" type="ORF">KME25_16815</name>
</gene>
<dbReference type="Proteomes" id="UP000753908">
    <property type="component" value="Unassembled WGS sequence"/>
</dbReference>
<feature type="transmembrane region" description="Helical" evidence="12">
    <location>
        <begin position="330"/>
        <end position="354"/>
    </location>
</feature>
<evidence type="ECO:0000313" key="16">
    <source>
        <dbReference type="EMBL" id="MBW4546089.1"/>
    </source>
</evidence>
<keyword evidence="9 12" id="KW-0520">NAD</keyword>
<feature type="transmembrane region" description="Helical" evidence="12">
    <location>
        <begin position="132"/>
        <end position="152"/>
    </location>
</feature>
<feature type="domain" description="NADH:quinone oxidoreductase/Mrp antiporter transmembrane" evidence="14">
    <location>
        <begin position="129"/>
        <end position="424"/>
    </location>
</feature>
<dbReference type="GO" id="GO:0016655">
    <property type="term" value="F:oxidoreductase activity, acting on NAD(P)H, quinone or similar compound as acceptor"/>
    <property type="evidence" value="ECO:0007669"/>
    <property type="project" value="UniProtKB-UniRule"/>
</dbReference>
<evidence type="ECO:0000256" key="3">
    <source>
        <dbReference type="ARBA" id="ARBA00022692"/>
    </source>
</evidence>
<evidence type="ECO:0000313" key="17">
    <source>
        <dbReference type="Proteomes" id="UP000753908"/>
    </source>
</evidence>
<evidence type="ECO:0000256" key="9">
    <source>
        <dbReference type="ARBA" id="ARBA00023027"/>
    </source>
</evidence>
<proteinExistence type="inferred from homology"/>
<name>A0A951UAR7_9CYAN</name>
<dbReference type="InterPro" id="IPR001750">
    <property type="entry name" value="ND/Mrp_TM"/>
</dbReference>
<evidence type="ECO:0000256" key="4">
    <source>
        <dbReference type="ARBA" id="ARBA00022719"/>
    </source>
</evidence>
<feature type="transmembrane region" description="Helical" evidence="12">
    <location>
        <begin position="12"/>
        <end position="35"/>
    </location>
</feature>
<dbReference type="Pfam" id="PF19530">
    <property type="entry name" value="Ndh2_N"/>
    <property type="match status" value="1"/>
</dbReference>
<evidence type="ECO:0000256" key="1">
    <source>
        <dbReference type="ARBA" id="ARBA00004127"/>
    </source>
</evidence>
<feature type="transmembrane region" description="Helical" evidence="12">
    <location>
        <begin position="164"/>
        <end position="187"/>
    </location>
</feature>
<dbReference type="GO" id="GO:0031676">
    <property type="term" value="C:plasma membrane-derived thylakoid membrane"/>
    <property type="evidence" value="ECO:0007669"/>
    <property type="project" value="UniProtKB-SubCell"/>
</dbReference>
<comment type="catalytic activity">
    <reaction evidence="12">
        <text>a plastoquinone + NADPH + (n+1) H(+)(in) = a plastoquinol + NADP(+) + n H(+)(out)</text>
        <dbReference type="Rhea" id="RHEA:42612"/>
        <dbReference type="Rhea" id="RHEA-COMP:9561"/>
        <dbReference type="Rhea" id="RHEA-COMP:9562"/>
        <dbReference type="ChEBI" id="CHEBI:15378"/>
        <dbReference type="ChEBI" id="CHEBI:17757"/>
        <dbReference type="ChEBI" id="CHEBI:57783"/>
        <dbReference type="ChEBI" id="CHEBI:58349"/>
        <dbReference type="ChEBI" id="CHEBI:62192"/>
    </reaction>
</comment>
<evidence type="ECO:0000256" key="5">
    <source>
        <dbReference type="ARBA" id="ARBA00022857"/>
    </source>
</evidence>
<feature type="transmembrane region" description="Helical" evidence="12">
    <location>
        <begin position="464"/>
        <end position="486"/>
    </location>
</feature>
<feature type="transmembrane region" description="Helical" evidence="12">
    <location>
        <begin position="109"/>
        <end position="126"/>
    </location>
</feature>
<dbReference type="Pfam" id="PF00361">
    <property type="entry name" value="Proton_antipo_M"/>
    <property type="match status" value="1"/>
</dbReference>
<keyword evidence="8 12" id="KW-1133">Transmembrane helix</keyword>
<keyword evidence="4 12" id="KW-0874">Quinone</keyword>
<dbReference type="GO" id="GO:0042773">
    <property type="term" value="P:ATP synthesis coupled electron transport"/>
    <property type="evidence" value="ECO:0007669"/>
    <property type="project" value="InterPro"/>
</dbReference>
<feature type="transmembrane region" description="Helical" evidence="12">
    <location>
        <begin position="375"/>
        <end position="397"/>
    </location>
</feature>
<evidence type="ECO:0000256" key="12">
    <source>
        <dbReference type="HAMAP-Rule" id="MF_00445"/>
    </source>
</evidence>
<reference evidence="16" key="1">
    <citation type="submission" date="2021-05" db="EMBL/GenBank/DDBJ databases">
        <authorList>
            <person name="Pietrasiak N."/>
            <person name="Ward R."/>
            <person name="Stajich J.E."/>
            <person name="Kurbessoian T."/>
        </authorList>
    </citation>
    <scope>NUCLEOTIDE SEQUENCE</scope>
    <source>
        <strain evidence="16">CPER-KK1</strain>
    </source>
</reference>
<comment type="subunit">
    <text evidence="12">NDH-1 can be composed of about 15 different subunits; different subcomplexes with different compositions have been identified which probably have different functions.</text>
</comment>
<feature type="domain" description="NAD(P)H-quinone oxidoreductase subunit 2 N-terminal" evidence="15">
    <location>
        <begin position="12"/>
        <end position="99"/>
    </location>
</feature>
<feature type="transmembrane region" description="Helical" evidence="12">
    <location>
        <begin position="207"/>
        <end position="227"/>
    </location>
</feature>
<evidence type="ECO:0000256" key="6">
    <source>
        <dbReference type="ARBA" id="ARBA00022957"/>
    </source>
</evidence>
<dbReference type="PRINTS" id="PR01434">
    <property type="entry name" value="NADHDHGNASE5"/>
</dbReference>
<keyword evidence="7 12" id="KW-1278">Translocase</keyword>
<dbReference type="EMBL" id="JAHHIF010000021">
    <property type="protein sequence ID" value="MBW4546089.1"/>
    <property type="molecule type" value="Genomic_DNA"/>
</dbReference>
<dbReference type="InterPro" id="IPR010096">
    <property type="entry name" value="NADH-Q_OxRdtase_suN/2"/>
</dbReference>
<keyword evidence="6 12" id="KW-0618">Plastoquinone</keyword>
<feature type="transmembrane region" description="Helical" evidence="12">
    <location>
        <begin position="82"/>
        <end position="102"/>
    </location>
</feature>
<comment type="function">
    <text evidence="12">NDH-1 shuttles electrons from an unknown electron donor, via FMN and iron-sulfur (Fe-S) centers, to quinones in the respiratory and/or the photosynthetic chain. The immediate electron acceptor for the enzyme in this species is believed to be plastoquinone. Couples the redox reaction to proton translocation, and thus conserves the redox energy in a proton gradient. Cyanobacterial NDH-1 also plays a role in inorganic carbon-concentration.</text>
</comment>
<dbReference type="EC" id="7.1.1.-" evidence="12"/>
<dbReference type="GO" id="GO:0048038">
    <property type="term" value="F:quinone binding"/>
    <property type="evidence" value="ECO:0007669"/>
    <property type="project" value="UniProtKB-KW"/>
</dbReference>
<evidence type="ECO:0000256" key="2">
    <source>
        <dbReference type="ARBA" id="ARBA00022448"/>
    </source>
</evidence>
<dbReference type="HAMAP" id="MF_00445">
    <property type="entry name" value="NDH1_NuoN_1"/>
    <property type="match status" value="1"/>
</dbReference>
<keyword evidence="12" id="KW-0793">Thylakoid</keyword>
<evidence type="ECO:0000256" key="11">
    <source>
        <dbReference type="ARBA" id="ARBA00025624"/>
    </source>
</evidence>
<sequence length="523" mass="55930">MDFANLAAQLNAGIILPEGIVIITLILVLVIDLIAGRSAANGLPYVAIGGLLTALVVLYYEWDVADPIAFLGSFNGDALSVAFRGIIALSSVVTILMSIRYVQQSGTSLAEFIAILLTATVGGMFLSGANELVTIFISLETLSISSYLMTGYMKRDPRSNEAALKYLLIGASSSAVFLYGVSLLYGLSGGETQLNSIAEGMTAIQSGESLGILIALVFAIAGIAFKISAVPFHQWTPDVYEGSPTPVVAFLSVGSKAAGFALAIRLMTTAFPLVTEQWHFVFTALTVLSLILGNVVALTQTSMKRLLAYSSIAQAGFVMIGLIAGTDAGYASMVFYLLVYLFMNLGGFTCVILFTLRTGTDQISEYAGLYQKDPLLTLCLSICLLSLGGIPPLAGFFGKIYLFWAGWQAGLYGLVLLGLIATVVSIYYYIRVVKMMVVKEPQEMSDSIKNYPEIRWNLPGMRPLQVGLVLSLIATTLAGILSNPLFTLANSSVTRTPMLQQARLNNQPAVVSVQPILDKDTES</sequence>
<comment type="caution">
    <text evidence="16">The sequence shown here is derived from an EMBL/GenBank/DDBJ whole genome shotgun (WGS) entry which is preliminary data.</text>
</comment>
<comment type="subcellular location">
    <subcellularLocation>
        <location evidence="12">Cellular thylakoid membrane</location>
        <topology evidence="12">Multi-pass membrane protein</topology>
    </subcellularLocation>
    <subcellularLocation>
        <location evidence="1">Endomembrane system</location>
        <topology evidence="1">Multi-pass membrane protein</topology>
    </subcellularLocation>
    <subcellularLocation>
        <location evidence="13">Membrane</location>
        <topology evidence="13">Multi-pass membrane protein</topology>
    </subcellularLocation>
</comment>
<evidence type="ECO:0000256" key="7">
    <source>
        <dbReference type="ARBA" id="ARBA00022967"/>
    </source>
</evidence>
<evidence type="ECO:0000256" key="13">
    <source>
        <dbReference type="RuleBase" id="RU000320"/>
    </source>
</evidence>
<dbReference type="PANTHER" id="PTHR22773">
    <property type="entry name" value="NADH DEHYDROGENASE"/>
    <property type="match status" value="1"/>
</dbReference>
<dbReference type="InterPro" id="IPR045693">
    <property type="entry name" value="Ndh2_N"/>
</dbReference>
<comment type="catalytic activity">
    <reaction evidence="12">
        <text>a plastoquinone + NADH + (n+1) H(+)(in) = a plastoquinol + NAD(+) + n H(+)(out)</text>
        <dbReference type="Rhea" id="RHEA:42608"/>
        <dbReference type="Rhea" id="RHEA-COMP:9561"/>
        <dbReference type="Rhea" id="RHEA-COMP:9562"/>
        <dbReference type="ChEBI" id="CHEBI:15378"/>
        <dbReference type="ChEBI" id="CHEBI:17757"/>
        <dbReference type="ChEBI" id="CHEBI:57540"/>
        <dbReference type="ChEBI" id="CHEBI:57945"/>
        <dbReference type="ChEBI" id="CHEBI:62192"/>
    </reaction>
</comment>
<feature type="transmembrane region" description="Helical" evidence="12">
    <location>
        <begin position="278"/>
        <end position="299"/>
    </location>
</feature>
<dbReference type="AlphaFoldDB" id="A0A951UAR7"/>
<comment type="function">
    <text evidence="11">NDH-1 shuttles electrons from NAD(P)H, via FMN and iron-sulfur (Fe-S) centers, to quinones in the respiratory chain. The immediate electron acceptor for the enzyme in this species is believed to be plastoquinone. Couples the redox reaction to proton translocation (for every two electrons transferred, four hydrogen ions are translocated across the cytoplasmic membrane), and thus conserves the redox energy in a proton gradient.</text>
</comment>
<feature type="transmembrane region" description="Helical" evidence="12">
    <location>
        <begin position="247"/>
        <end position="266"/>
    </location>
</feature>
<dbReference type="NCBIfam" id="TIGR01770">
    <property type="entry name" value="NDH_I_N"/>
    <property type="match status" value="1"/>
</dbReference>
<evidence type="ECO:0000259" key="14">
    <source>
        <dbReference type="Pfam" id="PF00361"/>
    </source>
</evidence>
<evidence type="ECO:0000256" key="8">
    <source>
        <dbReference type="ARBA" id="ARBA00022989"/>
    </source>
</evidence>
<evidence type="ECO:0000259" key="15">
    <source>
        <dbReference type="Pfam" id="PF19530"/>
    </source>
</evidence>
<protein>
    <recommendedName>
        <fullName evidence="12">NAD(P)H-quinone oxidoreductase subunit 2</fullName>
        <ecNumber evidence="12">7.1.1.-</ecNumber>
    </recommendedName>
    <alternativeName>
        <fullName evidence="12">NAD(P)H dehydrogenase subunit 2</fullName>
    </alternativeName>
    <alternativeName>
        <fullName evidence="12">NADH-plastoquinone oxidoreductase subunit 2</fullName>
    </alternativeName>
    <alternativeName>
        <fullName evidence="12">NDH-1, subunit 2</fullName>
    </alternativeName>
</protein>
<dbReference type="GO" id="GO:0012505">
    <property type="term" value="C:endomembrane system"/>
    <property type="evidence" value="ECO:0007669"/>
    <property type="project" value="UniProtKB-SubCell"/>
</dbReference>
<feature type="transmembrane region" description="Helical" evidence="12">
    <location>
        <begin position="409"/>
        <end position="430"/>
    </location>
</feature>